<dbReference type="OrthoDB" id="1913956at2759"/>
<dbReference type="Proteomes" id="UP000001514">
    <property type="component" value="Unassembled WGS sequence"/>
</dbReference>
<evidence type="ECO:0000259" key="5">
    <source>
        <dbReference type="Pfam" id="PF00139"/>
    </source>
</evidence>
<dbReference type="Gene3D" id="2.60.120.200">
    <property type="match status" value="1"/>
</dbReference>
<dbReference type="EMBL" id="GL377589">
    <property type="protein sequence ID" value="EFJ24432.1"/>
    <property type="molecule type" value="Genomic_DNA"/>
</dbReference>
<dbReference type="InterPro" id="IPR019825">
    <property type="entry name" value="Lectin_legB_Mn/Ca_BS"/>
</dbReference>
<dbReference type="PANTHER" id="PTHR32401">
    <property type="entry name" value="CONCANAVALIN A-LIKE LECTIN FAMILY PROTEIN"/>
    <property type="match status" value="1"/>
</dbReference>
<feature type="compositionally biased region" description="Pro residues" evidence="3">
    <location>
        <begin position="265"/>
        <end position="322"/>
    </location>
</feature>
<dbReference type="OMA" id="WIDYSSN"/>
<evidence type="ECO:0000256" key="2">
    <source>
        <dbReference type="ARBA" id="ARBA00022734"/>
    </source>
</evidence>
<gene>
    <name evidence="6" type="ORF">SELMODRAFT_414515</name>
</gene>
<evidence type="ECO:0000256" key="3">
    <source>
        <dbReference type="SAM" id="MobiDB-lite"/>
    </source>
</evidence>
<evidence type="ECO:0000256" key="1">
    <source>
        <dbReference type="ARBA" id="ARBA00007606"/>
    </source>
</evidence>
<dbReference type="PROSITE" id="PS00307">
    <property type="entry name" value="LECTIN_LEGUME_BETA"/>
    <property type="match status" value="1"/>
</dbReference>
<feature type="chain" id="PRO_5003122090" description="Legume lectin domain-containing protein" evidence="4">
    <location>
        <begin position="25"/>
        <end position="354"/>
    </location>
</feature>
<dbReference type="KEGG" id="smo:SELMODRAFT_414515"/>
<keyword evidence="7" id="KW-1185">Reference proteome</keyword>
<dbReference type="PRINTS" id="PR01217">
    <property type="entry name" value="PRICHEXTENSN"/>
</dbReference>
<protein>
    <recommendedName>
        <fullName evidence="5">Legume lectin domain-containing protein</fullName>
    </recommendedName>
</protein>
<evidence type="ECO:0000313" key="7">
    <source>
        <dbReference type="Proteomes" id="UP000001514"/>
    </source>
</evidence>
<dbReference type="InterPro" id="IPR013320">
    <property type="entry name" value="ConA-like_dom_sf"/>
</dbReference>
<dbReference type="InterPro" id="IPR050258">
    <property type="entry name" value="Leguminous_Lectin"/>
</dbReference>
<name>D8RT08_SELML</name>
<dbReference type="InterPro" id="IPR000985">
    <property type="entry name" value="Lectin_LegA_CS"/>
</dbReference>
<dbReference type="InterPro" id="IPR001220">
    <property type="entry name" value="Legume_lectin_dom"/>
</dbReference>
<feature type="signal peptide" evidence="4">
    <location>
        <begin position="1"/>
        <end position="24"/>
    </location>
</feature>
<keyword evidence="4" id="KW-0732">Signal</keyword>
<dbReference type="Pfam" id="PF00139">
    <property type="entry name" value="Lectin_legB"/>
    <property type="match status" value="1"/>
</dbReference>
<dbReference type="PROSITE" id="PS00308">
    <property type="entry name" value="LECTIN_LEGUME_ALPHA"/>
    <property type="match status" value="1"/>
</dbReference>
<feature type="compositionally biased region" description="Low complexity" evidence="3">
    <location>
        <begin position="323"/>
        <end position="337"/>
    </location>
</feature>
<dbReference type="GO" id="GO:0030246">
    <property type="term" value="F:carbohydrate binding"/>
    <property type="evidence" value="ECO:0007669"/>
    <property type="project" value="UniProtKB-KW"/>
</dbReference>
<feature type="domain" description="Legume lectin" evidence="5">
    <location>
        <begin position="26"/>
        <end position="264"/>
    </location>
</feature>
<sequence>MAGHGSSSLLVFLLFLLHLLLVSSFRFSFSPPFTKNDRILVGGNATKTGSCLRLTSRSRFETGRAIYAERIRLVDSSSNTVSSFSTNFIFRIRQGLISADGLAFFLTSSTEDPRVPPEESSGRQLGLISANRDGYPSNQMVAVEFDTYPNVNETQDQHVGIDINSVRNSYRVANLSSSGLQFTNMTLMSAWIDYSSNSSVLEVRLGYFYEPRPEEPMVSGVVRLNDFLGDRVWVGFSAATGAFADGYEVLAWEFAAGGFNPEISPPLLSPSPSPSQSPPSPLPASPDSLEPPSPLPASPDSLEPPSPLSPPPSSPPSPPAPAPTQSSPSTTPSSSQLRKPWPCALMLLFALALV</sequence>
<dbReference type="eggNOG" id="ENOG502QSJ4">
    <property type="taxonomic scope" value="Eukaryota"/>
</dbReference>
<proteinExistence type="inferred from homology"/>
<feature type="region of interest" description="Disordered" evidence="3">
    <location>
        <begin position="265"/>
        <end position="338"/>
    </location>
</feature>
<dbReference type="PANTHER" id="PTHR32401:SF49">
    <property type="entry name" value="OS10G0129200 PROTEIN"/>
    <property type="match status" value="1"/>
</dbReference>
<dbReference type="SUPFAM" id="SSF49899">
    <property type="entry name" value="Concanavalin A-like lectins/glucanases"/>
    <property type="match status" value="1"/>
</dbReference>
<organism evidence="7">
    <name type="scientific">Selaginella moellendorffii</name>
    <name type="common">Spikemoss</name>
    <dbReference type="NCBI Taxonomy" id="88036"/>
    <lineage>
        <taxon>Eukaryota</taxon>
        <taxon>Viridiplantae</taxon>
        <taxon>Streptophyta</taxon>
        <taxon>Embryophyta</taxon>
        <taxon>Tracheophyta</taxon>
        <taxon>Lycopodiopsida</taxon>
        <taxon>Selaginellales</taxon>
        <taxon>Selaginellaceae</taxon>
        <taxon>Selaginella</taxon>
    </lineage>
</organism>
<keyword evidence="2" id="KW-0430">Lectin</keyword>
<comment type="similarity">
    <text evidence="1">Belongs to the leguminous lectin family.</text>
</comment>
<evidence type="ECO:0000256" key="4">
    <source>
        <dbReference type="SAM" id="SignalP"/>
    </source>
</evidence>
<evidence type="ECO:0000313" key="6">
    <source>
        <dbReference type="EMBL" id="EFJ24432.1"/>
    </source>
</evidence>
<dbReference type="CDD" id="cd06899">
    <property type="entry name" value="lectin_legume_LecRK_Arcelin_ConA"/>
    <property type="match status" value="1"/>
</dbReference>
<dbReference type="InParanoid" id="D8RT08"/>
<accession>D8RT08</accession>
<dbReference type="HOGENOM" id="CLU_809863_0_0_1"/>
<dbReference type="Gramene" id="EFJ24432">
    <property type="protein sequence ID" value="EFJ24432"/>
    <property type="gene ID" value="SELMODRAFT_414515"/>
</dbReference>
<dbReference type="AlphaFoldDB" id="D8RT08"/>
<reference evidence="6 7" key="1">
    <citation type="journal article" date="2011" name="Science">
        <title>The Selaginella genome identifies genetic changes associated with the evolution of vascular plants.</title>
        <authorList>
            <person name="Banks J.A."/>
            <person name="Nishiyama T."/>
            <person name="Hasebe M."/>
            <person name="Bowman J.L."/>
            <person name="Gribskov M."/>
            <person name="dePamphilis C."/>
            <person name="Albert V.A."/>
            <person name="Aono N."/>
            <person name="Aoyama T."/>
            <person name="Ambrose B.A."/>
            <person name="Ashton N.W."/>
            <person name="Axtell M.J."/>
            <person name="Barker E."/>
            <person name="Barker M.S."/>
            <person name="Bennetzen J.L."/>
            <person name="Bonawitz N.D."/>
            <person name="Chapple C."/>
            <person name="Cheng C."/>
            <person name="Correa L.G."/>
            <person name="Dacre M."/>
            <person name="DeBarry J."/>
            <person name="Dreyer I."/>
            <person name="Elias M."/>
            <person name="Engstrom E.M."/>
            <person name="Estelle M."/>
            <person name="Feng L."/>
            <person name="Finet C."/>
            <person name="Floyd S.K."/>
            <person name="Frommer W.B."/>
            <person name="Fujita T."/>
            <person name="Gramzow L."/>
            <person name="Gutensohn M."/>
            <person name="Harholt J."/>
            <person name="Hattori M."/>
            <person name="Heyl A."/>
            <person name="Hirai T."/>
            <person name="Hiwatashi Y."/>
            <person name="Ishikawa M."/>
            <person name="Iwata M."/>
            <person name="Karol K.G."/>
            <person name="Koehler B."/>
            <person name="Kolukisaoglu U."/>
            <person name="Kubo M."/>
            <person name="Kurata T."/>
            <person name="Lalonde S."/>
            <person name="Li K."/>
            <person name="Li Y."/>
            <person name="Litt A."/>
            <person name="Lyons E."/>
            <person name="Manning G."/>
            <person name="Maruyama T."/>
            <person name="Michael T.P."/>
            <person name="Mikami K."/>
            <person name="Miyazaki S."/>
            <person name="Morinaga S."/>
            <person name="Murata T."/>
            <person name="Mueller-Roeber B."/>
            <person name="Nelson D.R."/>
            <person name="Obara M."/>
            <person name="Oguri Y."/>
            <person name="Olmstead R.G."/>
            <person name="Onodera N."/>
            <person name="Petersen B.L."/>
            <person name="Pils B."/>
            <person name="Prigge M."/>
            <person name="Rensing S.A."/>
            <person name="Riano-Pachon D.M."/>
            <person name="Roberts A.W."/>
            <person name="Sato Y."/>
            <person name="Scheller H.V."/>
            <person name="Schulz B."/>
            <person name="Schulz C."/>
            <person name="Shakirov E.V."/>
            <person name="Shibagaki N."/>
            <person name="Shinohara N."/>
            <person name="Shippen D.E."/>
            <person name="Soerensen I."/>
            <person name="Sotooka R."/>
            <person name="Sugimoto N."/>
            <person name="Sugita M."/>
            <person name="Sumikawa N."/>
            <person name="Tanurdzic M."/>
            <person name="Theissen G."/>
            <person name="Ulvskov P."/>
            <person name="Wakazuki S."/>
            <person name="Weng J.K."/>
            <person name="Willats W.W."/>
            <person name="Wipf D."/>
            <person name="Wolf P.G."/>
            <person name="Yang L."/>
            <person name="Zimmer A.D."/>
            <person name="Zhu Q."/>
            <person name="Mitros T."/>
            <person name="Hellsten U."/>
            <person name="Loque D."/>
            <person name="Otillar R."/>
            <person name="Salamov A."/>
            <person name="Schmutz J."/>
            <person name="Shapiro H."/>
            <person name="Lindquist E."/>
            <person name="Lucas S."/>
            <person name="Rokhsar D."/>
            <person name="Grigoriev I.V."/>
        </authorList>
    </citation>
    <scope>NUCLEOTIDE SEQUENCE [LARGE SCALE GENOMIC DNA]</scope>
</reference>